<dbReference type="PROSITE" id="PS00101">
    <property type="entry name" value="HEXAPEP_TRANSFERASES"/>
    <property type="match status" value="1"/>
</dbReference>
<dbReference type="InterPro" id="IPR024688">
    <property type="entry name" value="Mac_dom"/>
</dbReference>
<dbReference type="InterPro" id="IPR011004">
    <property type="entry name" value="Trimer_LpxA-like_sf"/>
</dbReference>
<dbReference type="SUPFAM" id="SSF51161">
    <property type="entry name" value="Trimeric LpxA-like enzymes"/>
    <property type="match status" value="1"/>
</dbReference>
<feature type="domain" description="Maltose/galactoside acetyltransferase" evidence="6">
    <location>
        <begin position="6"/>
        <end position="60"/>
    </location>
</feature>
<dbReference type="Proteomes" id="UP000422736">
    <property type="component" value="Chromosome 2"/>
</dbReference>
<evidence type="ECO:0000256" key="5">
    <source>
        <dbReference type="RuleBase" id="RU367021"/>
    </source>
</evidence>
<dbReference type="PANTHER" id="PTHR43017">
    <property type="entry name" value="GALACTOSIDE O-ACETYLTRANSFERASE"/>
    <property type="match status" value="1"/>
</dbReference>
<dbReference type="Pfam" id="PF00132">
    <property type="entry name" value="Hexapep"/>
    <property type="match status" value="1"/>
</dbReference>
<dbReference type="PANTHER" id="PTHR43017:SF1">
    <property type="entry name" value="ACETYLTRANSFERASE YJL218W-RELATED"/>
    <property type="match status" value="1"/>
</dbReference>
<comment type="similarity">
    <text evidence="1 5">Belongs to the transferase hexapeptide repeat family.</text>
</comment>
<dbReference type="Gene3D" id="2.160.10.10">
    <property type="entry name" value="Hexapeptide repeat proteins"/>
    <property type="match status" value="1"/>
</dbReference>
<dbReference type="EMBL" id="CP015055">
    <property type="protein sequence ID" value="QGN14908.1"/>
    <property type="molecule type" value="Genomic_DNA"/>
</dbReference>
<sequence length="189" mass="20701">MTKTEKDKMLAGEAFDGWDPDLVTERDRARELLSQYNSTTPKDIELRNQILEKLVVKSGVAYIEPNFRCDYGYNIILGRNFYANFDCVFLDGNKIEIGDDVQLGPGVHIYTASHPLDPEERANGVEFAFPVKIGSNVWIGGHSTILPGVTIGNNSIIGAGSLVNKDVPANVVVAGNPAKVIKEIPVKNK</sequence>
<proteinExistence type="inferred from homology"/>
<reference evidence="7 8" key="2">
    <citation type="submission" date="2019-11" db="EMBL/GenBank/DDBJ databases">
        <authorList>
            <person name="Lu H."/>
        </authorList>
    </citation>
    <scope>NUCLEOTIDE SEQUENCE [LARGE SCALE GENOMIC DNA]</scope>
    <source>
        <strain evidence="7 8">FIM1</strain>
    </source>
</reference>
<dbReference type="SMART" id="SM01266">
    <property type="entry name" value="Mac"/>
    <property type="match status" value="1"/>
</dbReference>
<evidence type="ECO:0000256" key="2">
    <source>
        <dbReference type="ARBA" id="ARBA00022679"/>
    </source>
</evidence>
<keyword evidence="8" id="KW-1185">Reference proteome</keyword>
<keyword evidence="2 5" id="KW-0808">Transferase</keyword>
<reference evidence="7 8" key="1">
    <citation type="submission" date="2016-03" db="EMBL/GenBank/DDBJ databases">
        <title>How can Kluyveromyces marxianus grow so fast - potential evolutionary course in Saccharomyces Complex revealed by comparative genomics.</title>
        <authorList>
            <person name="Mo W."/>
            <person name="Lu W."/>
            <person name="Yang X."/>
            <person name="Qi J."/>
            <person name="Lv H."/>
        </authorList>
    </citation>
    <scope>NUCLEOTIDE SEQUENCE [LARGE SCALE GENOMIC DNA]</scope>
    <source>
        <strain evidence="7 8">FIM1</strain>
    </source>
</reference>
<evidence type="ECO:0000313" key="7">
    <source>
        <dbReference type="EMBL" id="QGN14908.1"/>
    </source>
</evidence>
<evidence type="ECO:0000256" key="3">
    <source>
        <dbReference type="ARBA" id="ARBA00022737"/>
    </source>
</evidence>
<evidence type="ECO:0000313" key="8">
    <source>
        <dbReference type="Proteomes" id="UP000422736"/>
    </source>
</evidence>
<dbReference type="Pfam" id="PF12464">
    <property type="entry name" value="Mac"/>
    <property type="match status" value="1"/>
</dbReference>
<evidence type="ECO:0000259" key="6">
    <source>
        <dbReference type="SMART" id="SM01266"/>
    </source>
</evidence>
<dbReference type="EC" id="2.3.1.-" evidence="5"/>
<name>A0ABX6EUW7_KLUMA</name>
<accession>A0ABX6EUW7</accession>
<keyword evidence="3" id="KW-0677">Repeat</keyword>
<evidence type="ECO:0000256" key="4">
    <source>
        <dbReference type="ARBA" id="ARBA00023315"/>
    </source>
</evidence>
<dbReference type="InterPro" id="IPR001451">
    <property type="entry name" value="Hexapep"/>
</dbReference>
<protein>
    <recommendedName>
        <fullName evidence="5">Acetyltransferase</fullName>
        <ecNumber evidence="5">2.3.1.-</ecNumber>
    </recommendedName>
</protein>
<evidence type="ECO:0000256" key="1">
    <source>
        <dbReference type="ARBA" id="ARBA00007274"/>
    </source>
</evidence>
<keyword evidence="4 5" id="KW-0012">Acyltransferase</keyword>
<organism evidence="7 8">
    <name type="scientific">Kluyveromyces marxianus</name>
    <name type="common">Yeast</name>
    <name type="synonym">Candida kefyr</name>
    <dbReference type="NCBI Taxonomy" id="4911"/>
    <lineage>
        <taxon>Eukaryota</taxon>
        <taxon>Fungi</taxon>
        <taxon>Dikarya</taxon>
        <taxon>Ascomycota</taxon>
        <taxon>Saccharomycotina</taxon>
        <taxon>Saccharomycetes</taxon>
        <taxon>Saccharomycetales</taxon>
        <taxon>Saccharomycetaceae</taxon>
        <taxon>Kluyveromyces</taxon>
    </lineage>
</organism>
<dbReference type="CDD" id="cd03357">
    <property type="entry name" value="LbH_MAT_GAT"/>
    <property type="match status" value="1"/>
</dbReference>
<gene>
    <name evidence="7" type="ORF">FIM1_1582</name>
</gene>
<dbReference type="InterPro" id="IPR018357">
    <property type="entry name" value="Hexapep_transf_CS"/>
</dbReference>
<dbReference type="InterPro" id="IPR039369">
    <property type="entry name" value="LacA-like"/>
</dbReference>